<organism evidence="1 2">
    <name type="scientific">Promicromonospora thailandica</name>
    <dbReference type="NCBI Taxonomy" id="765201"/>
    <lineage>
        <taxon>Bacteria</taxon>
        <taxon>Bacillati</taxon>
        <taxon>Actinomycetota</taxon>
        <taxon>Actinomycetes</taxon>
        <taxon>Micrococcales</taxon>
        <taxon>Promicromonosporaceae</taxon>
        <taxon>Promicromonospora</taxon>
    </lineage>
</organism>
<accession>A0A9X2GB29</accession>
<dbReference type="SUPFAM" id="SSF52540">
    <property type="entry name" value="P-loop containing nucleoside triphosphate hydrolases"/>
    <property type="match status" value="1"/>
</dbReference>
<dbReference type="RefSeq" id="WP_253838164.1">
    <property type="nucleotide sequence ID" value="NZ_JAMTCS010000012.1"/>
</dbReference>
<evidence type="ECO:0000313" key="1">
    <source>
        <dbReference type="EMBL" id="MCP2266394.1"/>
    </source>
</evidence>
<protein>
    <submittedName>
        <fullName evidence="1">Guanylate kinase</fullName>
    </submittedName>
</protein>
<dbReference type="Gene3D" id="3.40.50.300">
    <property type="entry name" value="P-loop containing nucleotide triphosphate hydrolases"/>
    <property type="match status" value="1"/>
</dbReference>
<name>A0A9X2GB29_9MICO</name>
<dbReference type="EMBL" id="JAMTCS010000012">
    <property type="protein sequence ID" value="MCP2266394.1"/>
    <property type="molecule type" value="Genomic_DNA"/>
</dbReference>
<keyword evidence="2" id="KW-1185">Reference proteome</keyword>
<dbReference type="GO" id="GO:0016301">
    <property type="term" value="F:kinase activity"/>
    <property type="evidence" value="ECO:0007669"/>
    <property type="project" value="UniProtKB-KW"/>
</dbReference>
<keyword evidence="1" id="KW-0418">Kinase</keyword>
<gene>
    <name evidence="1" type="ORF">APR03_003760</name>
</gene>
<comment type="caution">
    <text evidence="1">The sequence shown here is derived from an EMBL/GenBank/DDBJ whole genome shotgun (WGS) entry which is preliminary data.</text>
</comment>
<evidence type="ECO:0000313" key="2">
    <source>
        <dbReference type="Proteomes" id="UP001139493"/>
    </source>
</evidence>
<reference evidence="1" key="1">
    <citation type="submission" date="2022-06" db="EMBL/GenBank/DDBJ databases">
        <title>Genomic Encyclopedia of Archaeal and Bacterial Type Strains, Phase II (KMG-II): from individual species to whole genera.</title>
        <authorList>
            <person name="Goeker M."/>
        </authorList>
    </citation>
    <scope>NUCLEOTIDE SEQUENCE</scope>
    <source>
        <strain evidence="1">DSM 26652</strain>
    </source>
</reference>
<proteinExistence type="predicted"/>
<dbReference type="AlphaFoldDB" id="A0A9X2GB29"/>
<sequence>MSTAGVILYGPPAAGKDTVTHALADLSPAYLHYQRIKVGTGRRKGYRFVTATTLDQMRGDGQVIWENRAYGAVYAIDAPSIASALESGIPIVHVGQPGAVTALTHATPGARWVSVDLWCPRETAAERLVGRGSTDIADRLAVWDSTPHLAEATIAIDTATTGPAEAAQIIHEAVQMRSQAPIKRQSCVDGSTSSTYP</sequence>
<dbReference type="Proteomes" id="UP001139493">
    <property type="component" value="Unassembled WGS sequence"/>
</dbReference>
<keyword evidence="1" id="KW-0808">Transferase</keyword>
<dbReference type="InterPro" id="IPR027417">
    <property type="entry name" value="P-loop_NTPase"/>
</dbReference>